<dbReference type="InterPro" id="IPR035959">
    <property type="entry name" value="RutC-like_sf"/>
</dbReference>
<name>A0ABY3YQ32_9FLAO</name>
<dbReference type="Pfam" id="PF14588">
    <property type="entry name" value="YjgF_endoribonc"/>
    <property type="match status" value="1"/>
</dbReference>
<accession>A0ABY3YQ32</accession>
<proteinExistence type="predicted"/>
<gene>
    <name evidence="2" type="ORF">MQE36_06285</name>
</gene>
<dbReference type="Gene3D" id="3.30.1330.40">
    <property type="entry name" value="RutC-like"/>
    <property type="match status" value="1"/>
</dbReference>
<dbReference type="CDD" id="cd02199">
    <property type="entry name" value="YjgF_YER057c_UK114_like_1"/>
    <property type="match status" value="1"/>
</dbReference>
<dbReference type="EMBL" id="CP094326">
    <property type="protein sequence ID" value="UNY99952.1"/>
    <property type="molecule type" value="Genomic_DNA"/>
</dbReference>
<evidence type="ECO:0000259" key="1">
    <source>
        <dbReference type="Pfam" id="PF14588"/>
    </source>
</evidence>
<reference evidence="2 3" key="1">
    <citation type="journal article" date="2018" name="Int. J. Syst. Evol. Microbiol.">
        <title>Zhouia spongiae sp. nov., isolated from a marine sponge.</title>
        <authorList>
            <person name="Zhuang L."/>
            <person name="Lin B."/>
            <person name="Qin F."/>
            <person name="Luo L."/>
        </authorList>
    </citation>
    <scope>NUCLEOTIDE SEQUENCE [LARGE SCALE GENOMIC DNA]</scope>
    <source>
        <strain evidence="2 3">HN-Y44</strain>
    </source>
</reference>
<evidence type="ECO:0000313" key="3">
    <source>
        <dbReference type="Proteomes" id="UP000829476"/>
    </source>
</evidence>
<organism evidence="2 3">
    <name type="scientific">Zhouia spongiae</name>
    <dbReference type="NCBI Taxonomy" id="2202721"/>
    <lineage>
        <taxon>Bacteria</taxon>
        <taxon>Pseudomonadati</taxon>
        <taxon>Bacteroidota</taxon>
        <taxon>Flavobacteriia</taxon>
        <taxon>Flavobacteriales</taxon>
        <taxon>Flavobacteriaceae</taxon>
        <taxon>Zhouia</taxon>
    </lineage>
</organism>
<dbReference type="PANTHER" id="PTHR43760">
    <property type="entry name" value="ENDORIBONUCLEASE-RELATED"/>
    <property type="match status" value="1"/>
</dbReference>
<protein>
    <submittedName>
        <fullName evidence="2">RidA family protein</fullName>
    </submittedName>
</protein>
<dbReference type="SUPFAM" id="SSF55298">
    <property type="entry name" value="YjgF-like"/>
    <property type="match status" value="1"/>
</dbReference>
<keyword evidence="3" id="KW-1185">Reference proteome</keyword>
<evidence type="ECO:0000313" key="2">
    <source>
        <dbReference type="EMBL" id="UNY99952.1"/>
    </source>
</evidence>
<dbReference type="RefSeq" id="WP_242938320.1">
    <property type="nucleotide sequence ID" value="NZ_CP094326.1"/>
</dbReference>
<sequence length="157" mass="17347">MTPIENLKKLGYKLPDVSTPGGNYVSVNIRENIAYIAIQFPILNNNYQFQGRLGTEISTEAGYKAMELCALNVLAQVHHKIGFDNIVGLNHIDAYFQSGFDWDESPVVVNGASDLFVKILDNKGTHSRAIFGVEKLPRNFSVGLTASFTIKKQTAPE</sequence>
<dbReference type="InterPro" id="IPR013813">
    <property type="entry name" value="Endoribo_LPSP/chorism_mut-like"/>
</dbReference>
<feature type="domain" description="Endoribonuclease L-PSP/chorismate mutase-like" evidence="1">
    <location>
        <begin position="9"/>
        <end position="139"/>
    </location>
</feature>
<dbReference type="PANTHER" id="PTHR43760:SF1">
    <property type="entry name" value="ENDORIBONUCLEASE L-PSP_CHORISMATE MUTASE-LIKE DOMAIN-CONTAINING PROTEIN"/>
    <property type="match status" value="1"/>
</dbReference>
<dbReference type="Proteomes" id="UP000829476">
    <property type="component" value="Chromosome"/>
</dbReference>